<keyword evidence="8" id="KW-0732">Signal</keyword>
<feature type="chain" id="PRO_5025712891" description="Pectinesterase" evidence="8">
    <location>
        <begin position="20"/>
        <end position="277"/>
    </location>
</feature>
<dbReference type="Gene3D" id="2.160.20.10">
    <property type="entry name" value="Single-stranded right-handed beta-helix, Pectin lyase-like"/>
    <property type="match status" value="1"/>
</dbReference>
<evidence type="ECO:0000256" key="7">
    <source>
        <dbReference type="PROSITE-ProRule" id="PRU10040"/>
    </source>
</evidence>
<dbReference type="PANTHER" id="PTHR31321:SF57">
    <property type="entry name" value="PECTINESTERASE 53-RELATED"/>
    <property type="match status" value="1"/>
</dbReference>
<dbReference type="SUPFAM" id="SSF51126">
    <property type="entry name" value="Pectin lyase-like"/>
    <property type="match status" value="1"/>
</dbReference>
<gene>
    <name evidence="10" type="ORF">PF011_g31575</name>
</gene>
<sequence>MQLLAPLIALLGFAATVEGACSGPNTRITPPPGAIVVDATGTHRGSFRTLAQGVGKLSTSTTPQTIFVYPGVYREQVIVPKLNGPLILQGYTCDAMVYTSNQVTITQAKAQKDIPASIINNRNDLTTTLLLKSDNVKVYNLNVANTAGDVGQAIAVKTDGANYGFYACKFTGYQDTLYANKGPSVYAKSYISGTVDFVFGLYAQAWFETCDIVSIGKGCIGANGRDSATNPSRYVFNNARVTGTCGVGTAYLGRPWKPFSRVVWQMAEQRPQQRDQP</sequence>
<dbReference type="InterPro" id="IPR033131">
    <property type="entry name" value="Pectinesterase_Asp_AS"/>
</dbReference>
<comment type="pathway">
    <text evidence="1 8">Glycan metabolism; pectin degradation; 2-dehydro-3-deoxy-D-gluconate from pectin: step 1/5.</text>
</comment>
<evidence type="ECO:0000256" key="1">
    <source>
        <dbReference type="ARBA" id="ARBA00005184"/>
    </source>
</evidence>
<comment type="catalytic activity">
    <reaction evidence="6 8">
        <text>[(1-&gt;4)-alpha-D-galacturonosyl methyl ester](n) + n H2O = [(1-&gt;4)-alpha-D-galacturonosyl](n) + n methanol + n H(+)</text>
        <dbReference type="Rhea" id="RHEA:22380"/>
        <dbReference type="Rhea" id="RHEA-COMP:14570"/>
        <dbReference type="Rhea" id="RHEA-COMP:14573"/>
        <dbReference type="ChEBI" id="CHEBI:15377"/>
        <dbReference type="ChEBI" id="CHEBI:15378"/>
        <dbReference type="ChEBI" id="CHEBI:17790"/>
        <dbReference type="ChEBI" id="CHEBI:140522"/>
        <dbReference type="ChEBI" id="CHEBI:140523"/>
        <dbReference type="EC" id="3.1.1.11"/>
    </reaction>
</comment>
<keyword evidence="4 8" id="KW-0378">Hydrolase</keyword>
<dbReference type="UniPathway" id="UPA00545">
    <property type="reaction ID" value="UER00823"/>
</dbReference>
<dbReference type="InterPro" id="IPR011050">
    <property type="entry name" value="Pectin_lyase_fold/virulence"/>
</dbReference>
<comment type="caution">
    <text evidence="10">The sequence shown here is derived from an EMBL/GenBank/DDBJ whole genome shotgun (WGS) entry which is preliminary data.</text>
</comment>
<dbReference type="Pfam" id="PF01095">
    <property type="entry name" value="Pectinesterase"/>
    <property type="match status" value="1"/>
</dbReference>
<protein>
    <recommendedName>
        <fullName evidence="3 8">Pectinesterase</fullName>
        <ecNumber evidence="3 8">3.1.1.11</ecNumber>
    </recommendedName>
</protein>
<evidence type="ECO:0000313" key="11">
    <source>
        <dbReference type="Proteomes" id="UP000460718"/>
    </source>
</evidence>
<dbReference type="GO" id="GO:0045490">
    <property type="term" value="P:pectin catabolic process"/>
    <property type="evidence" value="ECO:0007669"/>
    <property type="project" value="UniProtKB-UniRule"/>
</dbReference>
<dbReference type="PROSITE" id="PS00503">
    <property type="entry name" value="PECTINESTERASE_2"/>
    <property type="match status" value="1"/>
</dbReference>
<evidence type="ECO:0000256" key="4">
    <source>
        <dbReference type="ARBA" id="ARBA00022801"/>
    </source>
</evidence>
<evidence type="ECO:0000256" key="5">
    <source>
        <dbReference type="ARBA" id="ARBA00023085"/>
    </source>
</evidence>
<keyword evidence="5 8" id="KW-0063">Aspartyl esterase</keyword>
<accession>A0A6A3GG16</accession>
<evidence type="ECO:0000256" key="6">
    <source>
        <dbReference type="ARBA" id="ARBA00047928"/>
    </source>
</evidence>
<dbReference type="InterPro" id="IPR012334">
    <property type="entry name" value="Pectin_lyas_fold"/>
</dbReference>
<evidence type="ECO:0000313" key="10">
    <source>
        <dbReference type="EMBL" id="KAE8956143.1"/>
    </source>
</evidence>
<feature type="active site" evidence="7">
    <location>
        <position position="196"/>
    </location>
</feature>
<evidence type="ECO:0000259" key="9">
    <source>
        <dbReference type="Pfam" id="PF01095"/>
    </source>
</evidence>
<dbReference type="EC" id="3.1.1.11" evidence="3 8"/>
<name>A0A6A3GG16_9STRA</name>
<evidence type="ECO:0000256" key="2">
    <source>
        <dbReference type="ARBA" id="ARBA00008891"/>
    </source>
</evidence>
<dbReference type="GO" id="GO:0030599">
    <property type="term" value="F:pectinesterase activity"/>
    <property type="evidence" value="ECO:0007669"/>
    <property type="project" value="UniProtKB-UniRule"/>
</dbReference>
<feature type="signal peptide" evidence="8">
    <location>
        <begin position="1"/>
        <end position="19"/>
    </location>
</feature>
<organism evidence="10 11">
    <name type="scientific">Phytophthora fragariae</name>
    <dbReference type="NCBI Taxonomy" id="53985"/>
    <lineage>
        <taxon>Eukaryota</taxon>
        <taxon>Sar</taxon>
        <taxon>Stramenopiles</taxon>
        <taxon>Oomycota</taxon>
        <taxon>Peronosporomycetes</taxon>
        <taxon>Peronosporales</taxon>
        <taxon>Peronosporaceae</taxon>
        <taxon>Phytophthora</taxon>
    </lineage>
</organism>
<comment type="similarity">
    <text evidence="2">Belongs to the pectinesterase family.</text>
</comment>
<dbReference type="GO" id="GO:0042545">
    <property type="term" value="P:cell wall modification"/>
    <property type="evidence" value="ECO:0007669"/>
    <property type="project" value="UniProtKB-UniRule"/>
</dbReference>
<dbReference type="PANTHER" id="PTHR31321">
    <property type="entry name" value="ACYL-COA THIOESTER HYDROLASE YBHC-RELATED"/>
    <property type="match status" value="1"/>
</dbReference>
<dbReference type="InterPro" id="IPR000070">
    <property type="entry name" value="Pectinesterase_cat"/>
</dbReference>
<proteinExistence type="inferred from homology"/>
<dbReference type="EMBL" id="QXFW01007975">
    <property type="protein sequence ID" value="KAE8956143.1"/>
    <property type="molecule type" value="Genomic_DNA"/>
</dbReference>
<evidence type="ECO:0000256" key="3">
    <source>
        <dbReference type="ARBA" id="ARBA00013229"/>
    </source>
</evidence>
<feature type="domain" description="Pectinesterase catalytic" evidence="9">
    <location>
        <begin position="36"/>
        <end position="264"/>
    </location>
</feature>
<dbReference type="Proteomes" id="UP000460718">
    <property type="component" value="Unassembled WGS sequence"/>
</dbReference>
<dbReference type="AlphaFoldDB" id="A0A6A3GG16"/>
<evidence type="ECO:0000256" key="8">
    <source>
        <dbReference type="RuleBase" id="RU000589"/>
    </source>
</evidence>
<reference evidence="10 11" key="1">
    <citation type="submission" date="2018-09" db="EMBL/GenBank/DDBJ databases">
        <title>Genomic investigation of the strawberry pathogen Phytophthora fragariae indicates pathogenicity is determined by transcriptional variation in three key races.</title>
        <authorList>
            <person name="Adams T.M."/>
            <person name="Armitage A.D."/>
            <person name="Sobczyk M.K."/>
            <person name="Bates H.J."/>
            <person name="Dunwell J.M."/>
            <person name="Nellist C.F."/>
            <person name="Harrison R.J."/>
        </authorList>
    </citation>
    <scope>NUCLEOTIDE SEQUENCE [LARGE SCALE GENOMIC DNA]</scope>
    <source>
        <strain evidence="10 11">SCRP245</strain>
    </source>
</reference>